<dbReference type="Proteomes" id="UP001302493">
    <property type="component" value="Chromosome"/>
</dbReference>
<name>A0ACD4VIM8_9CAUL</name>
<evidence type="ECO:0000313" key="1">
    <source>
        <dbReference type="EMBL" id="WOB77651.1"/>
    </source>
</evidence>
<sequence length="77" mass="8659">MAAGEARHLRDVLARNVRMLRQERKLSQEQLADASGLHRTYVGSIERSERNVSLDSLNALASGLSTEVWSLLQPKRD</sequence>
<keyword evidence="2" id="KW-1185">Reference proteome</keyword>
<proteinExistence type="predicted"/>
<organism evidence="1 2">
    <name type="scientific">Brevundimonas nasdae</name>
    <dbReference type="NCBI Taxonomy" id="172043"/>
    <lineage>
        <taxon>Bacteria</taxon>
        <taxon>Pseudomonadati</taxon>
        <taxon>Pseudomonadota</taxon>
        <taxon>Alphaproteobacteria</taxon>
        <taxon>Caulobacterales</taxon>
        <taxon>Caulobacteraceae</taxon>
        <taxon>Brevundimonas</taxon>
    </lineage>
</organism>
<dbReference type="EMBL" id="CP119180">
    <property type="protein sequence ID" value="WOB77651.1"/>
    <property type="molecule type" value="Genomic_DNA"/>
</dbReference>
<accession>A0ACD4VIM8</accession>
<evidence type="ECO:0000313" key="2">
    <source>
        <dbReference type="Proteomes" id="UP001302493"/>
    </source>
</evidence>
<reference evidence="1" key="1">
    <citation type="submission" date="2023-03" db="EMBL/GenBank/DDBJ databases">
        <title>Genome sequence of Brevundimonas nasdae SJTX8.</title>
        <authorList>
            <person name="Liang R."/>
        </authorList>
    </citation>
    <scope>NUCLEOTIDE SEQUENCE</scope>
    <source>
        <strain evidence="1">X8</strain>
    </source>
</reference>
<gene>
    <name evidence="1" type="ORF">PZA08_09925</name>
</gene>
<protein>
    <submittedName>
        <fullName evidence="1">Helix-turn-helix transcriptional regulator</fullName>
    </submittedName>
</protein>